<dbReference type="PANTHER" id="PTHR30273:SF2">
    <property type="entry name" value="PROTEIN FECR"/>
    <property type="match status" value="1"/>
</dbReference>
<name>A0ABY6IWY5_9BACT</name>
<organism evidence="4 5">
    <name type="scientific">Chitinophaga horti</name>
    <dbReference type="NCBI Taxonomy" id="2920382"/>
    <lineage>
        <taxon>Bacteria</taxon>
        <taxon>Pseudomonadati</taxon>
        <taxon>Bacteroidota</taxon>
        <taxon>Chitinophagia</taxon>
        <taxon>Chitinophagales</taxon>
        <taxon>Chitinophagaceae</taxon>
        <taxon>Chitinophaga</taxon>
    </lineage>
</organism>
<dbReference type="Gene3D" id="2.60.120.1440">
    <property type="match status" value="1"/>
</dbReference>
<accession>A0ABY6IWY5</accession>
<dbReference type="EMBL" id="CP107006">
    <property type="protein sequence ID" value="UYQ91898.1"/>
    <property type="molecule type" value="Genomic_DNA"/>
</dbReference>
<dbReference type="InterPro" id="IPR012373">
    <property type="entry name" value="Ferrdict_sens_TM"/>
</dbReference>
<dbReference type="PIRSF" id="PIRSF018266">
    <property type="entry name" value="FecR"/>
    <property type="match status" value="1"/>
</dbReference>
<keyword evidence="5" id="KW-1185">Reference proteome</keyword>
<protein>
    <submittedName>
        <fullName evidence="4">FecR domain-containing protein</fullName>
    </submittedName>
</protein>
<reference evidence="4" key="1">
    <citation type="submission" date="2022-10" db="EMBL/GenBank/DDBJ databases">
        <title>Chitinophaga sp. nov., isolated from soil.</title>
        <authorList>
            <person name="Jeon C.O."/>
        </authorList>
    </citation>
    <scope>NUCLEOTIDE SEQUENCE</scope>
    <source>
        <strain evidence="4">R8</strain>
    </source>
</reference>
<evidence type="ECO:0000259" key="3">
    <source>
        <dbReference type="Pfam" id="PF16344"/>
    </source>
</evidence>
<dbReference type="Proteomes" id="UP001162741">
    <property type="component" value="Chromosome"/>
</dbReference>
<dbReference type="Pfam" id="PF16344">
    <property type="entry name" value="FecR_C"/>
    <property type="match status" value="1"/>
</dbReference>
<sequence>MGIPDRHILDRYLKNTCTEEERKLVDEWYDQLEVDVPDESLISEEDRAAVKAEVWEGVSQGMLPTGRRSVLRRFGWQAAVAAAIFGIVVMSIHWWEHHAHRSPQKAMVAEHWDTVSAKAGKILHLTLDDGTNVWLKAGSTLSYPQKFAANERTVALLNGEAFLEVAKDDKRPFTLTSGECVTRVLGTSFNVRRYQERQDLSVSVITGKVQVATPSGTRRVLTAGSEMVKINAGNYVVKDIPPAAMRGAWKNGQMVFRQQQFSDIAAELEDYYAIKVNFRSEQTAKLRLTGRFSYFQSPDEILRSLCLVNGNVLEQAGNNYTISE</sequence>
<gene>
    <name evidence="4" type="ORF">MKQ68_17565</name>
</gene>
<keyword evidence="1" id="KW-1133">Transmembrane helix</keyword>
<dbReference type="Pfam" id="PF04773">
    <property type="entry name" value="FecR"/>
    <property type="match status" value="1"/>
</dbReference>
<proteinExistence type="predicted"/>
<dbReference type="InterPro" id="IPR006860">
    <property type="entry name" value="FecR"/>
</dbReference>
<dbReference type="PANTHER" id="PTHR30273">
    <property type="entry name" value="PERIPLASMIC SIGNAL SENSOR AND SIGMA FACTOR ACTIVATOR FECR-RELATED"/>
    <property type="match status" value="1"/>
</dbReference>
<evidence type="ECO:0000313" key="4">
    <source>
        <dbReference type="EMBL" id="UYQ91898.1"/>
    </source>
</evidence>
<feature type="domain" description="Protein FecR C-terminal" evidence="3">
    <location>
        <begin position="254"/>
        <end position="322"/>
    </location>
</feature>
<keyword evidence="1" id="KW-0472">Membrane</keyword>
<evidence type="ECO:0000259" key="2">
    <source>
        <dbReference type="Pfam" id="PF04773"/>
    </source>
</evidence>
<evidence type="ECO:0000256" key="1">
    <source>
        <dbReference type="SAM" id="Phobius"/>
    </source>
</evidence>
<feature type="transmembrane region" description="Helical" evidence="1">
    <location>
        <begin position="74"/>
        <end position="95"/>
    </location>
</feature>
<feature type="domain" description="FecR protein" evidence="2">
    <location>
        <begin position="113"/>
        <end position="210"/>
    </location>
</feature>
<keyword evidence="1" id="KW-0812">Transmembrane</keyword>
<dbReference type="InterPro" id="IPR032508">
    <property type="entry name" value="FecR_C"/>
</dbReference>
<dbReference type="Gene3D" id="3.55.50.30">
    <property type="match status" value="1"/>
</dbReference>
<evidence type="ECO:0000313" key="5">
    <source>
        <dbReference type="Proteomes" id="UP001162741"/>
    </source>
</evidence>
<dbReference type="RefSeq" id="WP_244842799.1">
    <property type="nucleotide sequence ID" value="NZ_CP107006.1"/>
</dbReference>